<dbReference type="RefSeq" id="WP_295577550.1">
    <property type="nucleotide sequence ID" value="NZ_FLQR01000010.1"/>
</dbReference>
<dbReference type="AlphaFoldDB" id="A0A1Y5P711"/>
<dbReference type="InterPro" id="IPR029021">
    <property type="entry name" value="Prot-tyrosine_phosphatase-like"/>
</dbReference>
<dbReference type="InterPro" id="IPR026893">
    <property type="entry name" value="Tyr/Ser_Pase_IphP-type"/>
</dbReference>
<proteinExistence type="inferred from homology"/>
<reference evidence="3" key="1">
    <citation type="submission" date="2016-03" db="EMBL/GenBank/DDBJ databases">
        <authorList>
            <person name="Ploux O."/>
        </authorList>
    </citation>
    <scope>NUCLEOTIDE SEQUENCE</scope>
    <source>
        <strain evidence="3">UC1</strain>
    </source>
</reference>
<dbReference type="GO" id="GO:0004721">
    <property type="term" value="F:phosphoprotein phosphatase activity"/>
    <property type="evidence" value="ECO:0007669"/>
    <property type="project" value="InterPro"/>
</dbReference>
<feature type="domain" description="Tyrosine specific protein phosphatases" evidence="2">
    <location>
        <begin position="112"/>
        <end position="157"/>
    </location>
</feature>
<dbReference type="PROSITE" id="PS00383">
    <property type="entry name" value="TYR_PHOSPHATASE_1"/>
    <property type="match status" value="1"/>
</dbReference>
<protein>
    <submittedName>
        <fullName evidence="3">Protein tyrosine/serine phosphatase</fullName>
    </submittedName>
</protein>
<name>A0A1Y5P711_9MICO</name>
<evidence type="ECO:0000313" key="3">
    <source>
        <dbReference type="EMBL" id="SBS74484.1"/>
    </source>
</evidence>
<organism evidence="3">
    <name type="scientific">uncultured Microbacterium sp</name>
    <dbReference type="NCBI Taxonomy" id="191216"/>
    <lineage>
        <taxon>Bacteria</taxon>
        <taxon>Bacillati</taxon>
        <taxon>Actinomycetota</taxon>
        <taxon>Actinomycetes</taxon>
        <taxon>Micrococcales</taxon>
        <taxon>Microbacteriaceae</taxon>
        <taxon>Microbacterium</taxon>
        <taxon>environmental samples</taxon>
    </lineage>
</organism>
<dbReference type="Gene3D" id="3.90.190.10">
    <property type="entry name" value="Protein tyrosine phosphatase superfamily"/>
    <property type="match status" value="1"/>
</dbReference>
<dbReference type="Pfam" id="PF13350">
    <property type="entry name" value="Y_phosphatase3"/>
    <property type="match status" value="1"/>
</dbReference>
<dbReference type="EMBL" id="FLQR01000010">
    <property type="protein sequence ID" value="SBS74484.1"/>
    <property type="molecule type" value="Genomic_DNA"/>
</dbReference>
<comment type="similarity">
    <text evidence="1">Belongs to the protein-tyrosine phosphatase family.</text>
</comment>
<dbReference type="PROSITE" id="PS50056">
    <property type="entry name" value="TYR_PHOSPHATASE_2"/>
    <property type="match status" value="1"/>
</dbReference>
<evidence type="ECO:0000256" key="1">
    <source>
        <dbReference type="ARBA" id="ARBA00009580"/>
    </source>
</evidence>
<dbReference type="PANTHER" id="PTHR31126:SF1">
    <property type="entry name" value="TYROSINE SPECIFIC PROTEIN PHOSPHATASES DOMAIN-CONTAINING PROTEIN"/>
    <property type="match status" value="1"/>
</dbReference>
<dbReference type="SUPFAM" id="SSF52799">
    <property type="entry name" value="(Phosphotyrosine protein) phosphatases II"/>
    <property type="match status" value="1"/>
</dbReference>
<dbReference type="PANTHER" id="PTHR31126">
    <property type="entry name" value="TYROSINE-PROTEIN PHOSPHATASE"/>
    <property type="match status" value="1"/>
</dbReference>
<sequence length="240" mass="26033">MTDPLTIAGALNFRDTGGLPADGGTTRPGVLFRSGNLARVDAAGRAALQRLGLRRIIDLRDDAEVAWEPTRLAELGHETVRIPLFTGSTASFFAEDLTLDDLYRSLVDGSGESIVAVVRAVIADQPVLVHCTVGKDRTGVTVALALAAAGVDEDAVVADYARTEALLPARRNEQVVAYLRSMHPEARHLEELATRSPAPAMRRVLDDLRARFGAPVDFLRAHGLRDDEIDELRRVLIVPR</sequence>
<dbReference type="InterPro" id="IPR016130">
    <property type="entry name" value="Tyr_Pase_AS"/>
</dbReference>
<gene>
    <name evidence="3" type="ORF">MIPYR_60169</name>
</gene>
<accession>A0A1Y5P711</accession>
<dbReference type="InterPro" id="IPR000387">
    <property type="entry name" value="Tyr_Pase_dom"/>
</dbReference>
<evidence type="ECO:0000259" key="2">
    <source>
        <dbReference type="PROSITE" id="PS50056"/>
    </source>
</evidence>